<organism evidence="2 3">
    <name type="scientific">Saccharothrix longispora</name>
    <dbReference type="NCBI Taxonomy" id="33920"/>
    <lineage>
        <taxon>Bacteria</taxon>
        <taxon>Bacillati</taxon>
        <taxon>Actinomycetota</taxon>
        <taxon>Actinomycetes</taxon>
        <taxon>Pseudonocardiales</taxon>
        <taxon>Pseudonocardiaceae</taxon>
        <taxon>Saccharothrix</taxon>
    </lineage>
</organism>
<evidence type="ECO:0000256" key="1">
    <source>
        <dbReference type="ARBA" id="ARBA00005541"/>
    </source>
</evidence>
<accession>A0ABU1PRJ9</accession>
<dbReference type="Pfam" id="PF05816">
    <property type="entry name" value="TelA"/>
    <property type="match status" value="1"/>
</dbReference>
<name>A0ABU1PRJ9_9PSEU</name>
<evidence type="ECO:0000313" key="2">
    <source>
        <dbReference type="EMBL" id="MDR6593270.1"/>
    </source>
</evidence>
<dbReference type="InterPro" id="IPR008863">
    <property type="entry name" value="Toxic_anion-R_TelA"/>
</dbReference>
<dbReference type="PANTHER" id="PTHR38432">
    <property type="entry name" value="TELA-LIKE PROTEIN SAOUHSC_01408"/>
    <property type="match status" value="1"/>
</dbReference>
<dbReference type="PANTHER" id="PTHR38432:SF1">
    <property type="entry name" value="TELA-LIKE PROTEIN SAOUHSC_01408"/>
    <property type="match status" value="1"/>
</dbReference>
<sequence>MTGFALPPPEPVPPVPVERAAGLIALDDDARADVGRRADEFAGRLAALDVRSPAFTTALDELLAVGESDMRAAAGVAGAMLDRSARALRDGSAQVGVTTSLAGLRRTVAELDPARLPITGRKLVRLLPGANAAKRALDRYRAAGEPVDRLVVDLRTRQDGLRRDNAAVKRERERLWEVMGRLAESAALAGAVDEAVARQADVLDLTDPERARALRADVLHPIRRRHQDLLTQLAVSAQGYLALDLVRRTNDELVRGVERAVSTTVAALRVALLVSGALAHERDVLDEVDAVRATTDGLLRANADLLDLQTAEIRRAGSDPAVAVETLRSSFDRIYAAIDAVDGYRADAVRTMEATVESLSGEVRRAEAHLRRSHDTALVEGDR</sequence>
<protein>
    <submittedName>
        <fullName evidence="2">Uncharacterized protein YaaN involved in tellurite resistance</fullName>
    </submittedName>
</protein>
<comment type="similarity">
    <text evidence="1">Belongs to the TelA family.</text>
</comment>
<dbReference type="Proteomes" id="UP001268819">
    <property type="component" value="Unassembled WGS sequence"/>
</dbReference>
<gene>
    <name evidence="2" type="ORF">J2S66_001654</name>
</gene>
<dbReference type="RefSeq" id="WP_310305821.1">
    <property type="nucleotide sequence ID" value="NZ_BAAAXB010000001.1"/>
</dbReference>
<comment type="caution">
    <text evidence="2">The sequence shown here is derived from an EMBL/GenBank/DDBJ whole genome shotgun (WGS) entry which is preliminary data.</text>
</comment>
<keyword evidence="3" id="KW-1185">Reference proteome</keyword>
<dbReference type="EMBL" id="JAVDSG010000001">
    <property type="protein sequence ID" value="MDR6593270.1"/>
    <property type="molecule type" value="Genomic_DNA"/>
</dbReference>
<proteinExistence type="inferred from homology"/>
<reference evidence="2 3" key="1">
    <citation type="submission" date="2023-07" db="EMBL/GenBank/DDBJ databases">
        <title>Sequencing the genomes of 1000 actinobacteria strains.</title>
        <authorList>
            <person name="Klenk H.-P."/>
        </authorList>
    </citation>
    <scope>NUCLEOTIDE SEQUENCE [LARGE SCALE GENOMIC DNA]</scope>
    <source>
        <strain evidence="2 3">DSM 43749</strain>
    </source>
</reference>
<evidence type="ECO:0000313" key="3">
    <source>
        <dbReference type="Proteomes" id="UP001268819"/>
    </source>
</evidence>